<keyword evidence="2" id="KW-1185">Reference proteome</keyword>
<evidence type="ECO:0000313" key="1">
    <source>
        <dbReference type="EMBL" id="WOL11754.1"/>
    </source>
</evidence>
<gene>
    <name evidence="1" type="ORF">Cni_G20518</name>
</gene>
<reference evidence="1 2" key="1">
    <citation type="submission" date="2023-10" db="EMBL/GenBank/DDBJ databases">
        <title>Chromosome-scale genome assembly provides insights into flower coloration mechanisms of Canna indica.</title>
        <authorList>
            <person name="Li C."/>
        </authorList>
    </citation>
    <scope>NUCLEOTIDE SEQUENCE [LARGE SCALE GENOMIC DNA]</scope>
    <source>
        <tissue evidence="1">Flower</tissue>
    </source>
</reference>
<evidence type="ECO:0000313" key="2">
    <source>
        <dbReference type="Proteomes" id="UP001327560"/>
    </source>
</evidence>
<name>A0AAQ3KNB9_9LILI</name>
<accession>A0AAQ3KNB9</accession>
<dbReference type="Proteomes" id="UP001327560">
    <property type="component" value="Chromosome 6"/>
</dbReference>
<dbReference type="AlphaFoldDB" id="A0AAQ3KNB9"/>
<dbReference type="EMBL" id="CP136895">
    <property type="protein sequence ID" value="WOL11754.1"/>
    <property type="molecule type" value="Genomic_DNA"/>
</dbReference>
<proteinExistence type="predicted"/>
<protein>
    <submittedName>
        <fullName evidence="1">U-box domain-containing protein 27-like</fullName>
    </submittedName>
</protein>
<sequence>MSESIAAAGKHAKVGTGASDGAGEENDLDEIDLINACDCAFFLVSLLLRKDPKLDSLAAVARVFALILTSDIIEGSNKKIVLKGLRSERNRAIFALIQVLKDGSSLESQIVAARVLDAIIVASDAEGKILIVDKGDLIKELVQLIGPTDEKGTTMDPRAIEAAPLWFFALPPGSVHTLQELSKMFINQFSLSRIYSKTEDFPHYNKQGLNEPLMEYMKRFDVIAMEIPNIDPRIEMYSIKHNLKPE</sequence>
<organism evidence="1 2">
    <name type="scientific">Canna indica</name>
    <name type="common">Indian-shot</name>
    <dbReference type="NCBI Taxonomy" id="4628"/>
    <lineage>
        <taxon>Eukaryota</taxon>
        <taxon>Viridiplantae</taxon>
        <taxon>Streptophyta</taxon>
        <taxon>Embryophyta</taxon>
        <taxon>Tracheophyta</taxon>
        <taxon>Spermatophyta</taxon>
        <taxon>Magnoliopsida</taxon>
        <taxon>Liliopsida</taxon>
        <taxon>Zingiberales</taxon>
        <taxon>Cannaceae</taxon>
        <taxon>Canna</taxon>
    </lineage>
</organism>